<accession>A0A1Y6M3A8</accession>
<sequence>MAQLRLCVQREKTGLLEDTAADLENPEITFGKQDGHRTQRSRSQRYLHLLKQNVNDLKDFGLIIMLEKQNVIELKVVGLNITFGPSRGSALNGAERCRSQHQTFEEQNVFNRERRRSQPAPMSSSSEDVTMSVSTSSSSRKGKVIEFKGGGLNITLGKQNVINRARKCRSQH</sequence>
<evidence type="ECO:0000313" key="3">
    <source>
        <dbReference type="Proteomes" id="UP000215453"/>
    </source>
</evidence>
<dbReference type="Proteomes" id="UP000215453">
    <property type="component" value="Chromosome 16"/>
</dbReference>
<evidence type="ECO:0000256" key="1">
    <source>
        <dbReference type="SAM" id="MobiDB-lite"/>
    </source>
</evidence>
<dbReference type="AlphaFoldDB" id="A0A1Y6M3A8"/>
<organism evidence="2 3">
    <name type="scientific">Zymoseptoria tritici ST99CH_1A5</name>
    <dbReference type="NCBI Taxonomy" id="1276529"/>
    <lineage>
        <taxon>Eukaryota</taxon>
        <taxon>Fungi</taxon>
        <taxon>Dikarya</taxon>
        <taxon>Ascomycota</taxon>
        <taxon>Pezizomycotina</taxon>
        <taxon>Dothideomycetes</taxon>
        <taxon>Dothideomycetidae</taxon>
        <taxon>Mycosphaerellales</taxon>
        <taxon>Mycosphaerellaceae</taxon>
        <taxon>Zymoseptoria</taxon>
    </lineage>
</organism>
<feature type="compositionally biased region" description="Low complexity" evidence="1">
    <location>
        <begin position="122"/>
        <end position="137"/>
    </location>
</feature>
<protein>
    <submittedName>
        <fullName evidence="2">Uncharacterized protein</fullName>
    </submittedName>
</protein>
<evidence type="ECO:0000313" key="2">
    <source>
        <dbReference type="EMBL" id="SMY30250.1"/>
    </source>
</evidence>
<name>A0A1Y6M3A8_ZYMTR</name>
<dbReference type="EMBL" id="LT882691">
    <property type="protein sequence ID" value="SMY30250.1"/>
    <property type="molecule type" value="Genomic_DNA"/>
</dbReference>
<gene>
    <name evidence="2" type="ORF">ZT1A5_G11701</name>
</gene>
<feature type="region of interest" description="Disordered" evidence="1">
    <location>
        <begin position="106"/>
        <end position="137"/>
    </location>
</feature>
<reference evidence="2 3" key="1">
    <citation type="submission" date="2016-10" db="EMBL/GenBank/DDBJ databases">
        <authorList>
            <person name="Varghese N."/>
        </authorList>
    </citation>
    <scope>NUCLEOTIDE SEQUENCE [LARGE SCALE GENOMIC DNA]</scope>
</reference>
<proteinExistence type="predicted"/>